<feature type="compositionally biased region" description="Pro residues" evidence="1">
    <location>
        <begin position="231"/>
        <end position="243"/>
    </location>
</feature>
<feature type="compositionally biased region" description="Low complexity" evidence="1">
    <location>
        <begin position="211"/>
        <end position="230"/>
    </location>
</feature>
<evidence type="ECO:0000313" key="3">
    <source>
        <dbReference type="Proteomes" id="UP000655287"/>
    </source>
</evidence>
<organism evidence="2 3">
    <name type="scientific">Sphaerisporangium rufum</name>
    <dbReference type="NCBI Taxonomy" id="1381558"/>
    <lineage>
        <taxon>Bacteria</taxon>
        <taxon>Bacillati</taxon>
        <taxon>Actinomycetota</taxon>
        <taxon>Actinomycetes</taxon>
        <taxon>Streptosporangiales</taxon>
        <taxon>Streptosporangiaceae</taxon>
        <taxon>Sphaerisporangium</taxon>
    </lineage>
</organism>
<accession>A0A919R0C4</accession>
<keyword evidence="3" id="KW-1185">Reference proteome</keyword>
<evidence type="ECO:0000256" key="1">
    <source>
        <dbReference type="SAM" id="MobiDB-lite"/>
    </source>
</evidence>
<proteinExistence type="predicted"/>
<name>A0A919R0C4_9ACTN</name>
<gene>
    <name evidence="2" type="ORF">Sru01_24180</name>
</gene>
<feature type="region of interest" description="Disordered" evidence="1">
    <location>
        <begin position="211"/>
        <end position="259"/>
    </location>
</feature>
<dbReference type="Proteomes" id="UP000655287">
    <property type="component" value="Unassembled WGS sequence"/>
</dbReference>
<dbReference type="EMBL" id="BOOU01000036">
    <property type="protein sequence ID" value="GII77436.1"/>
    <property type="molecule type" value="Genomic_DNA"/>
</dbReference>
<evidence type="ECO:0000313" key="2">
    <source>
        <dbReference type="EMBL" id="GII77436.1"/>
    </source>
</evidence>
<dbReference type="AlphaFoldDB" id="A0A919R0C4"/>
<sequence length="334" mass="34255">MLKSIKHLTPTLAAAGTFIAFVMILWAMSPGAGPAAGVTPVAASAKKYTVTTSAIRASGRSYLRVQVTNRYGTTKRFTVKQRVCVSKKSCRTITATMTVAGQRTSWQNKHLGKAVHYKSGKHTVSVAAPSTPSPTPAPTVTVTRTAVPTAHPTATVTATRTATATATVTETATATATATVTETATATATATVTATVTETATAMVTATPAVTVTETVTATPTPGTTETPDPSDGPTPTPTPTPDPSITEPGTTPTPDAFCGAPVNPAGYTFCDTGRLQTAPDRAACAVFTCIPSYDTGRGYLVMCKDEQVSMSGGRSGVCSSHGGYLRTVFLRAA</sequence>
<reference evidence="2" key="1">
    <citation type="submission" date="2021-01" db="EMBL/GenBank/DDBJ databases">
        <title>Whole genome shotgun sequence of Sphaerisporangium rufum NBRC 109079.</title>
        <authorList>
            <person name="Komaki H."/>
            <person name="Tamura T."/>
        </authorList>
    </citation>
    <scope>NUCLEOTIDE SEQUENCE</scope>
    <source>
        <strain evidence="2">NBRC 109079</strain>
    </source>
</reference>
<protein>
    <submittedName>
        <fullName evidence="2">Uncharacterized protein</fullName>
    </submittedName>
</protein>
<comment type="caution">
    <text evidence="2">The sequence shown here is derived from an EMBL/GenBank/DDBJ whole genome shotgun (WGS) entry which is preliminary data.</text>
</comment>